<accession>A0A1H7DWK5</accession>
<protein>
    <recommendedName>
        <fullName evidence="3">DUF1488 domain-containing protein</fullName>
    </recommendedName>
</protein>
<dbReference type="InterPro" id="IPR009962">
    <property type="entry name" value="DUF1488"/>
</dbReference>
<reference evidence="2" key="1">
    <citation type="submission" date="2016-10" db="EMBL/GenBank/DDBJ databases">
        <authorList>
            <person name="Varghese N."/>
            <person name="Submissions S."/>
        </authorList>
    </citation>
    <scope>NUCLEOTIDE SEQUENCE [LARGE SCALE GENOMIC DNA]</scope>
    <source>
        <strain evidence="2">LMG 26031</strain>
    </source>
</reference>
<gene>
    <name evidence="1" type="ORF">SAMN05192539_103637</name>
</gene>
<evidence type="ECO:0000313" key="1">
    <source>
        <dbReference type="EMBL" id="SEK06133.1"/>
    </source>
</evidence>
<keyword evidence="2" id="KW-1185">Reference proteome</keyword>
<dbReference type="EMBL" id="FNYE01000036">
    <property type="protein sequence ID" value="SEK06133.1"/>
    <property type="molecule type" value="Genomic_DNA"/>
</dbReference>
<dbReference type="Pfam" id="PF07369">
    <property type="entry name" value="DUF1488"/>
    <property type="match status" value="1"/>
</dbReference>
<organism evidence="1 2">
    <name type="scientific">Paraburkholderia diazotrophica</name>
    <dbReference type="NCBI Taxonomy" id="667676"/>
    <lineage>
        <taxon>Bacteria</taxon>
        <taxon>Pseudomonadati</taxon>
        <taxon>Pseudomonadota</taxon>
        <taxon>Betaproteobacteria</taxon>
        <taxon>Burkholderiales</taxon>
        <taxon>Burkholderiaceae</taxon>
        <taxon>Paraburkholderia</taxon>
    </lineage>
</organism>
<dbReference type="AlphaFoldDB" id="A0A1H7DWK5"/>
<dbReference type="Proteomes" id="UP000198866">
    <property type="component" value="Unassembled WGS sequence"/>
</dbReference>
<proteinExistence type="predicted"/>
<evidence type="ECO:0000313" key="2">
    <source>
        <dbReference type="Proteomes" id="UP000198866"/>
    </source>
</evidence>
<sequence>METLDLEPQVLANRRGVAFGLVHQNVTVECVITLAALETYFWLEPRASDARILKIFRDGYGRIRAIAGRKLLAHPAVRLELTAEDFARP</sequence>
<dbReference type="RefSeq" id="WP_090872330.1">
    <property type="nucleotide sequence ID" value="NZ_FNYE01000036.1"/>
</dbReference>
<dbReference type="OrthoDB" id="9105893at2"/>
<evidence type="ECO:0008006" key="3">
    <source>
        <dbReference type="Google" id="ProtNLM"/>
    </source>
</evidence>
<name>A0A1H7DWK5_9BURK</name>